<dbReference type="Proteomes" id="UP000019335">
    <property type="component" value="Unassembled WGS sequence"/>
</dbReference>
<protein>
    <recommendedName>
        <fullName evidence="2">Clustered mitochondria protein N-terminal domain-containing protein</fullName>
    </recommendedName>
</protein>
<accession>W7TMY6</accession>
<feature type="region of interest" description="Disordered" evidence="1">
    <location>
        <begin position="1"/>
        <end position="65"/>
    </location>
</feature>
<evidence type="ECO:0000313" key="4">
    <source>
        <dbReference type="Proteomes" id="UP000019335"/>
    </source>
</evidence>
<dbReference type="InterPro" id="IPR028275">
    <property type="entry name" value="CLU_N"/>
</dbReference>
<name>W7TMY6_9STRA</name>
<dbReference type="Pfam" id="PF15044">
    <property type="entry name" value="CLU_N"/>
    <property type="match status" value="1"/>
</dbReference>
<evidence type="ECO:0000256" key="1">
    <source>
        <dbReference type="SAM" id="MobiDB-lite"/>
    </source>
</evidence>
<comment type="caution">
    <text evidence="3">The sequence shown here is derived from an EMBL/GenBank/DDBJ whole genome shotgun (WGS) entry which is preliminary data.</text>
</comment>
<evidence type="ECO:0000313" key="3">
    <source>
        <dbReference type="EMBL" id="EWM22079.1"/>
    </source>
</evidence>
<evidence type="ECO:0000259" key="2">
    <source>
        <dbReference type="Pfam" id="PF15044"/>
    </source>
</evidence>
<feature type="domain" description="Clustered mitochondria protein N-terminal" evidence="2">
    <location>
        <begin position="98"/>
        <end position="136"/>
    </location>
</feature>
<keyword evidence="4" id="KW-1185">Reference proteome</keyword>
<organism evidence="3 4">
    <name type="scientific">Nannochloropsis gaditana</name>
    <dbReference type="NCBI Taxonomy" id="72520"/>
    <lineage>
        <taxon>Eukaryota</taxon>
        <taxon>Sar</taxon>
        <taxon>Stramenopiles</taxon>
        <taxon>Ochrophyta</taxon>
        <taxon>Eustigmatophyceae</taxon>
        <taxon>Eustigmatales</taxon>
        <taxon>Monodopsidaceae</taxon>
        <taxon>Nannochloropsis</taxon>
    </lineage>
</organism>
<dbReference type="AlphaFoldDB" id="W7TMY6"/>
<proteinExistence type="predicted"/>
<reference evidence="3 4" key="1">
    <citation type="journal article" date="2014" name="Mol. Plant">
        <title>Chromosome Scale Genome Assembly and Transcriptome Profiling of Nannochloropsis gaditana in Nitrogen Depletion.</title>
        <authorList>
            <person name="Corteggiani Carpinelli E."/>
            <person name="Telatin A."/>
            <person name="Vitulo N."/>
            <person name="Forcato C."/>
            <person name="D'Angelo M."/>
            <person name="Schiavon R."/>
            <person name="Vezzi A."/>
            <person name="Giacometti G.M."/>
            <person name="Morosinotto T."/>
            <person name="Valle G."/>
        </authorList>
    </citation>
    <scope>NUCLEOTIDE SEQUENCE [LARGE SCALE GENOMIC DNA]</scope>
    <source>
        <strain evidence="3 4">B-31</strain>
    </source>
</reference>
<sequence length="140" mass="14648">MGVEAGIDEKAPPAAAQKELPPLGAGAGLTDKAEAQSGMSKGTENVGPGEEKGTSQAQKEQANVEEESLAEIVLEVELPTGGVLTLPPVQASEVGLGVKQVLAEYPEACYYTSYALVVKGSDPRVEINDFTELNEYEGNR</sequence>
<dbReference type="EMBL" id="AZIL01002280">
    <property type="protein sequence ID" value="EWM22079.1"/>
    <property type="molecule type" value="Genomic_DNA"/>
</dbReference>
<gene>
    <name evidence="3" type="ORF">Naga_100039g42</name>
</gene>